<feature type="compositionally biased region" description="Acidic residues" evidence="1">
    <location>
        <begin position="11"/>
        <end position="25"/>
    </location>
</feature>
<feature type="compositionally biased region" description="Basic and acidic residues" evidence="1">
    <location>
        <begin position="237"/>
        <end position="251"/>
    </location>
</feature>
<dbReference type="Pfam" id="PF04614">
    <property type="entry name" value="Pex19"/>
    <property type="match status" value="1"/>
</dbReference>
<organism evidence="2 3">
    <name type="scientific">Pseudo-nitzschia multistriata</name>
    <dbReference type="NCBI Taxonomy" id="183589"/>
    <lineage>
        <taxon>Eukaryota</taxon>
        <taxon>Sar</taxon>
        <taxon>Stramenopiles</taxon>
        <taxon>Ochrophyta</taxon>
        <taxon>Bacillariophyta</taxon>
        <taxon>Bacillariophyceae</taxon>
        <taxon>Bacillariophycidae</taxon>
        <taxon>Bacillariales</taxon>
        <taxon>Bacillariaceae</taxon>
        <taxon>Pseudo-nitzschia</taxon>
    </lineage>
</organism>
<feature type="compositionally biased region" description="Gly residues" evidence="1">
    <location>
        <begin position="139"/>
        <end position="152"/>
    </location>
</feature>
<protein>
    <recommendedName>
        <fullName evidence="4">Peroxisomal biogenesis factor 19</fullName>
    </recommendedName>
</protein>
<dbReference type="InterPro" id="IPR006708">
    <property type="entry name" value="Pex19"/>
</dbReference>
<proteinExistence type="predicted"/>
<gene>
    <name evidence="2" type="ORF">PSNMU_V1.4_AUG-EV-PASAV3_0082500</name>
</gene>
<evidence type="ECO:0000256" key="1">
    <source>
        <dbReference type="SAM" id="MobiDB-lite"/>
    </source>
</evidence>
<dbReference type="OrthoDB" id="21292at2759"/>
<feature type="compositionally biased region" description="Low complexity" evidence="1">
    <location>
        <begin position="126"/>
        <end position="138"/>
    </location>
</feature>
<dbReference type="AlphaFoldDB" id="A0A448ZH77"/>
<dbReference type="PANTHER" id="PTHR12774">
    <property type="entry name" value="PEROXISOMAL BIOGENESIS FACTOR 19"/>
    <property type="match status" value="1"/>
</dbReference>
<reference evidence="2 3" key="1">
    <citation type="submission" date="2019-01" db="EMBL/GenBank/DDBJ databases">
        <authorList>
            <person name="Ferrante I. M."/>
        </authorList>
    </citation>
    <scope>NUCLEOTIDE SEQUENCE [LARGE SCALE GENOMIC DNA]</scope>
    <source>
        <strain evidence="2 3">B856</strain>
    </source>
</reference>
<feature type="region of interest" description="Disordered" evidence="1">
    <location>
        <begin position="230"/>
        <end position="251"/>
    </location>
</feature>
<dbReference type="Proteomes" id="UP000291116">
    <property type="component" value="Unassembled WGS sequence"/>
</dbReference>
<feature type="compositionally biased region" description="Low complexity" evidence="1">
    <location>
        <begin position="284"/>
        <end position="293"/>
    </location>
</feature>
<feature type="region of interest" description="Disordered" evidence="1">
    <location>
        <begin position="277"/>
        <end position="311"/>
    </location>
</feature>
<dbReference type="Gene3D" id="1.20.120.900">
    <property type="entry name" value="Pex19, mPTS binding domain"/>
    <property type="match status" value="1"/>
</dbReference>
<name>A0A448ZH77_9STRA</name>
<sequence>MADSIGPDMDAILDDALDELEEEDGGSAASQGGNAGIHHRERTDQGRPGAGPLPLSHPGHKHRVPFGPDRPPPAAPPASGRCDRERKSHPPLHAPDAGRLPAAPLDASAGGALGGDDDDDDERLLRGLFEGLVAAAGGEAPGEGGLPGGPGASAGTDKGGEGGFSPDDLVDGLLKELLSRDLMYEPMKEVADRFPSWLERHKDDKDLPFGEWDRRNQQYECFRNLVGAYEEQAGNDSDAKNDHNNNDESDNTRILELLQQIQEHGPPPAEILRAIAPGLEPDGDGFPDIAGGFPPFPGGSGIPGEDDCRVM</sequence>
<feature type="compositionally biased region" description="Low complexity" evidence="1">
    <location>
        <begin position="100"/>
        <end position="110"/>
    </location>
</feature>
<dbReference type="GO" id="GO:0033328">
    <property type="term" value="F:peroxisome membrane targeting sequence binding"/>
    <property type="evidence" value="ECO:0007669"/>
    <property type="project" value="TreeGrafter"/>
</dbReference>
<dbReference type="GO" id="GO:0005778">
    <property type="term" value="C:peroxisomal membrane"/>
    <property type="evidence" value="ECO:0007669"/>
    <property type="project" value="TreeGrafter"/>
</dbReference>
<evidence type="ECO:0000313" key="3">
    <source>
        <dbReference type="Proteomes" id="UP000291116"/>
    </source>
</evidence>
<dbReference type="EMBL" id="CAACVS010000345">
    <property type="protein sequence ID" value="VEU41336.1"/>
    <property type="molecule type" value="Genomic_DNA"/>
</dbReference>
<evidence type="ECO:0008006" key="4">
    <source>
        <dbReference type="Google" id="ProtNLM"/>
    </source>
</evidence>
<dbReference type="GO" id="GO:0045046">
    <property type="term" value="P:protein import into peroxisome membrane"/>
    <property type="evidence" value="ECO:0007669"/>
    <property type="project" value="TreeGrafter"/>
</dbReference>
<accession>A0A448ZH77</accession>
<feature type="region of interest" description="Disordered" evidence="1">
    <location>
        <begin position="1"/>
        <end position="167"/>
    </location>
</feature>
<evidence type="ECO:0000313" key="2">
    <source>
        <dbReference type="EMBL" id="VEU41336.1"/>
    </source>
</evidence>
<dbReference type="InterPro" id="IPR038322">
    <property type="entry name" value="Pex19_C_sf"/>
</dbReference>
<dbReference type="PANTHER" id="PTHR12774:SF2">
    <property type="entry name" value="PEROXISOMAL BIOGENESIS FACTOR 19"/>
    <property type="match status" value="1"/>
</dbReference>
<keyword evidence="3" id="KW-1185">Reference proteome</keyword>